<dbReference type="SMART" id="SM00382">
    <property type="entry name" value="AAA"/>
    <property type="match status" value="1"/>
</dbReference>
<dbReference type="InterPro" id="IPR036640">
    <property type="entry name" value="ABC1_TM_sf"/>
</dbReference>
<dbReference type="PROSITE" id="PS00211">
    <property type="entry name" value="ABC_TRANSPORTER_1"/>
    <property type="match status" value="1"/>
</dbReference>
<protein>
    <submittedName>
        <fullName evidence="10">ABC transporter ATP-binding protein</fullName>
    </submittedName>
</protein>
<evidence type="ECO:0000256" key="5">
    <source>
        <dbReference type="ARBA" id="ARBA00022989"/>
    </source>
</evidence>
<feature type="transmembrane region" description="Helical" evidence="7">
    <location>
        <begin position="119"/>
        <end position="145"/>
    </location>
</feature>
<dbReference type="PANTHER" id="PTHR24221">
    <property type="entry name" value="ATP-BINDING CASSETTE SUB-FAMILY B"/>
    <property type="match status" value="1"/>
</dbReference>
<keyword evidence="2 7" id="KW-0812">Transmembrane</keyword>
<reference evidence="10 11" key="1">
    <citation type="submission" date="2024-10" db="EMBL/GenBank/DDBJ databases">
        <title>The Natural Products Discovery Center: Release of the First 8490 Sequenced Strains for Exploring Actinobacteria Biosynthetic Diversity.</title>
        <authorList>
            <person name="Kalkreuter E."/>
            <person name="Kautsar S.A."/>
            <person name="Yang D."/>
            <person name="Bader C.D."/>
            <person name="Teijaro C.N."/>
            <person name="Fluegel L."/>
            <person name="Davis C.M."/>
            <person name="Simpson J.R."/>
            <person name="Lauterbach L."/>
            <person name="Steele A.D."/>
            <person name="Gui C."/>
            <person name="Meng S."/>
            <person name="Li G."/>
            <person name="Viehrig K."/>
            <person name="Ye F."/>
            <person name="Su P."/>
            <person name="Kiefer A.F."/>
            <person name="Nichols A."/>
            <person name="Cepeda A.J."/>
            <person name="Yan W."/>
            <person name="Fan B."/>
            <person name="Jiang Y."/>
            <person name="Adhikari A."/>
            <person name="Zheng C.-J."/>
            <person name="Schuster L."/>
            <person name="Cowan T.M."/>
            <person name="Smanski M.J."/>
            <person name="Chevrette M.G."/>
            <person name="De Carvalho L.P.S."/>
            <person name="Shen B."/>
        </authorList>
    </citation>
    <scope>NUCLEOTIDE SEQUENCE [LARGE SCALE GENOMIC DNA]</scope>
    <source>
        <strain evidence="10 11">NPDC018013</strain>
    </source>
</reference>
<evidence type="ECO:0000259" key="8">
    <source>
        <dbReference type="PROSITE" id="PS50893"/>
    </source>
</evidence>
<feature type="domain" description="ABC transmembrane type-1" evidence="9">
    <location>
        <begin position="123"/>
        <end position="297"/>
    </location>
</feature>
<feature type="transmembrane region" description="Helical" evidence="7">
    <location>
        <begin position="151"/>
        <end position="171"/>
    </location>
</feature>
<feature type="transmembrane region" description="Helical" evidence="7">
    <location>
        <begin position="12"/>
        <end position="29"/>
    </location>
</feature>
<dbReference type="InterPro" id="IPR017871">
    <property type="entry name" value="ABC_transporter-like_CS"/>
</dbReference>
<evidence type="ECO:0000313" key="11">
    <source>
        <dbReference type="Proteomes" id="UP001610990"/>
    </source>
</evidence>
<keyword evidence="3" id="KW-0547">Nucleotide-binding</keyword>
<evidence type="ECO:0000256" key="2">
    <source>
        <dbReference type="ARBA" id="ARBA00022692"/>
    </source>
</evidence>
<dbReference type="PROSITE" id="PS50893">
    <property type="entry name" value="ABC_TRANSPORTER_2"/>
    <property type="match status" value="1"/>
</dbReference>
<feature type="domain" description="ABC transporter" evidence="8">
    <location>
        <begin position="331"/>
        <end position="580"/>
    </location>
</feature>
<keyword evidence="6 7" id="KW-0472">Membrane</keyword>
<dbReference type="Gene3D" id="3.40.50.300">
    <property type="entry name" value="P-loop containing nucleotide triphosphate hydrolases"/>
    <property type="match status" value="1"/>
</dbReference>
<dbReference type="Pfam" id="PF00005">
    <property type="entry name" value="ABC_tran"/>
    <property type="match status" value="1"/>
</dbReference>
<gene>
    <name evidence="10" type="ORF">ACH4GP_28585</name>
</gene>
<dbReference type="Proteomes" id="UP001610990">
    <property type="component" value="Unassembled WGS sequence"/>
</dbReference>
<dbReference type="SUPFAM" id="SSF90123">
    <property type="entry name" value="ABC transporter transmembrane region"/>
    <property type="match status" value="1"/>
</dbReference>
<evidence type="ECO:0000256" key="3">
    <source>
        <dbReference type="ARBA" id="ARBA00022741"/>
    </source>
</evidence>
<dbReference type="RefSeq" id="WP_397675264.1">
    <property type="nucleotide sequence ID" value="NZ_JBIRFW010000011.1"/>
</dbReference>
<proteinExistence type="predicted"/>
<dbReference type="InterPro" id="IPR039421">
    <property type="entry name" value="Type_1_exporter"/>
</dbReference>
<evidence type="ECO:0000256" key="6">
    <source>
        <dbReference type="ARBA" id="ARBA00023136"/>
    </source>
</evidence>
<comment type="subcellular location">
    <subcellularLocation>
        <location evidence="1">Cell membrane</location>
        <topology evidence="1">Multi-pass membrane protein</topology>
    </subcellularLocation>
</comment>
<dbReference type="InterPro" id="IPR003593">
    <property type="entry name" value="AAA+_ATPase"/>
</dbReference>
<evidence type="ECO:0000259" key="9">
    <source>
        <dbReference type="PROSITE" id="PS50929"/>
    </source>
</evidence>
<keyword evidence="4 10" id="KW-0067">ATP-binding</keyword>
<dbReference type="Gene3D" id="1.20.1560.10">
    <property type="entry name" value="ABC transporter type 1, transmembrane domain"/>
    <property type="match status" value="1"/>
</dbReference>
<evidence type="ECO:0000256" key="1">
    <source>
        <dbReference type="ARBA" id="ARBA00004651"/>
    </source>
</evidence>
<dbReference type="PROSITE" id="PS50929">
    <property type="entry name" value="ABC_TM1F"/>
    <property type="match status" value="1"/>
</dbReference>
<keyword evidence="5 7" id="KW-1133">Transmembrane helix</keyword>
<evidence type="ECO:0000256" key="7">
    <source>
        <dbReference type="SAM" id="Phobius"/>
    </source>
</evidence>
<dbReference type="PANTHER" id="PTHR24221:SF646">
    <property type="entry name" value="HAEMOLYSIN SECRETION ATP-BINDING PROTEIN"/>
    <property type="match status" value="1"/>
</dbReference>
<dbReference type="GO" id="GO:0005524">
    <property type="term" value="F:ATP binding"/>
    <property type="evidence" value="ECO:0007669"/>
    <property type="project" value="UniProtKB-KW"/>
</dbReference>
<evidence type="ECO:0000313" key="10">
    <source>
        <dbReference type="EMBL" id="MFH8588307.1"/>
    </source>
</evidence>
<sequence length="594" mass="65200">MTWQAGKWLIGLYLASTIVSAMVPLTLAWVTKLLLDMLGRGETDVDRAAILGCALGGIGLLTGLLPHVMVYVNKETERRVGLLAQNQLFLTTERFVGLARFEDPEFLDRLRLALQSGGATPGAVVAGVLSIVRTAVMVFGFLGSLLVLSPWMPILVLASALPALGAQLWLAKRRAALQWELGPVERREIFYRDLLTSVQAAKEIRLFGTGTHLRTRMLIERRKANHETSRLDRRELAVQALTGCATALFAGGALLWAVLAAADGRISIGDVSLLISSIAGVQSASVALLREIAQVHQKLLLFKHFLEILDSEPDLPVPSNPATVAPLSQEIEFRDVWFRYSAEQPWILRGLNLVVPHGQTLGLIGRNGAGKSTLIKLLCRMYDPDRGSIRWNGVDLRKMEPTELRERIGAVFQDYMNYDLSAGENIGLGDLSRSHDQQALVAAATSAGSHDLISSLPHGYDTLLSRIFFAGGALGNTRGVTLSGGQWQRIALSRAYMRGSRDLLILDEPSSGLDAETEYEIHVGLRKHRRDRTSILISHRLGAVRDADLLVVLEEGRIAERGTHDELIALGGLYARMFAIQAKGYRDEYSEVQQ</sequence>
<comment type="caution">
    <text evidence="10">The sequence shown here is derived from an EMBL/GenBank/DDBJ whole genome shotgun (WGS) entry which is preliminary data.</text>
</comment>
<dbReference type="EMBL" id="JBIRGH010000022">
    <property type="protein sequence ID" value="MFH8588307.1"/>
    <property type="molecule type" value="Genomic_DNA"/>
</dbReference>
<feature type="transmembrane region" description="Helical" evidence="7">
    <location>
        <begin position="49"/>
        <end position="72"/>
    </location>
</feature>
<organism evidence="10 11">
    <name type="scientific">Streptomyces celluloflavus</name>
    <dbReference type="NCBI Taxonomy" id="58344"/>
    <lineage>
        <taxon>Bacteria</taxon>
        <taxon>Bacillati</taxon>
        <taxon>Actinomycetota</taxon>
        <taxon>Actinomycetes</taxon>
        <taxon>Kitasatosporales</taxon>
        <taxon>Streptomycetaceae</taxon>
        <taxon>Streptomyces</taxon>
    </lineage>
</organism>
<dbReference type="InterPro" id="IPR027417">
    <property type="entry name" value="P-loop_NTPase"/>
</dbReference>
<dbReference type="InterPro" id="IPR011527">
    <property type="entry name" value="ABC1_TM_dom"/>
</dbReference>
<evidence type="ECO:0000256" key="4">
    <source>
        <dbReference type="ARBA" id="ARBA00022840"/>
    </source>
</evidence>
<accession>A0ABW7RJQ9</accession>
<dbReference type="SUPFAM" id="SSF52540">
    <property type="entry name" value="P-loop containing nucleoside triphosphate hydrolases"/>
    <property type="match status" value="1"/>
</dbReference>
<feature type="transmembrane region" description="Helical" evidence="7">
    <location>
        <begin position="236"/>
        <end position="259"/>
    </location>
</feature>
<dbReference type="InterPro" id="IPR003439">
    <property type="entry name" value="ABC_transporter-like_ATP-bd"/>
</dbReference>
<keyword evidence="11" id="KW-1185">Reference proteome</keyword>
<name>A0ABW7RJQ9_9ACTN</name>